<comment type="caution">
    <text evidence="1">The sequence shown here is derived from an EMBL/GenBank/DDBJ whole genome shotgun (WGS) entry which is preliminary data.</text>
</comment>
<dbReference type="RefSeq" id="WP_065878717.1">
    <property type="nucleotide sequence ID" value="NZ_SPVI01000028.1"/>
</dbReference>
<dbReference type="Gene3D" id="1.20.58.320">
    <property type="entry name" value="TPR-like"/>
    <property type="match status" value="1"/>
</dbReference>
<dbReference type="EMBL" id="SPVI01000028">
    <property type="protein sequence ID" value="TFW39509.1"/>
    <property type="molecule type" value="Genomic_DNA"/>
</dbReference>
<evidence type="ECO:0000313" key="2">
    <source>
        <dbReference type="Proteomes" id="UP000297322"/>
    </source>
</evidence>
<dbReference type="SUPFAM" id="SSF48452">
    <property type="entry name" value="TPR-like"/>
    <property type="match status" value="1"/>
</dbReference>
<dbReference type="Proteomes" id="UP000297322">
    <property type="component" value="Unassembled WGS sequence"/>
</dbReference>
<sequence>MQTVQSVIDFWKNAGPKRWFAKDDAFDASFRDTFYATHLQAARRELESWLGSAEGALALLILLDQYPRNAFRGTAHMFATDPLARLYAHRMVGAGLDQQIEPSLRAFCYLPFEHSESPSDQQRSLELNRHLDKNTYHWAKEHANIIERFARFPHRNEVLARVSTPAEQAFLAAGGFAG</sequence>
<dbReference type="AlphaFoldDB" id="A0A4Y9TB35"/>
<organism evidence="1 2">
    <name type="scientific">Pseudomonas fluorescens</name>
    <dbReference type="NCBI Taxonomy" id="294"/>
    <lineage>
        <taxon>Bacteria</taxon>
        <taxon>Pseudomonadati</taxon>
        <taxon>Pseudomonadota</taxon>
        <taxon>Gammaproteobacteria</taxon>
        <taxon>Pseudomonadales</taxon>
        <taxon>Pseudomonadaceae</taxon>
        <taxon>Pseudomonas</taxon>
    </lineage>
</organism>
<dbReference type="Pfam" id="PF06041">
    <property type="entry name" value="DUF924"/>
    <property type="match status" value="1"/>
</dbReference>
<reference evidence="1 2" key="1">
    <citation type="submission" date="2019-03" db="EMBL/GenBank/DDBJ databases">
        <title>Biocontrol and xenobiotic degradation properties of endophytic Pseudomonas fluorescens strain BRZ63.</title>
        <authorList>
            <person name="Chlebek D.A."/>
            <person name="Pinski A."/>
            <person name="Zur J.P."/>
            <person name="Michalska J."/>
            <person name="Hupert-Kocurek K.T."/>
        </authorList>
    </citation>
    <scope>NUCLEOTIDE SEQUENCE [LARGE SCALE GENOMIC DNA]</scope>
    <source>
        <strain evidence="1 2">BRZ63</strain>
    </source>
</reference>
<evidence type="ECO:0000313" key="1">
    <source>
        <dbReference type="EMBL" id="TFW39509.1"/>
    </source>
</evidence>
<accession>A0A4Y9TB35</accession>
<protein>
    <submittedName>
        <fullName evidence="1">DUF924 family protein</fullName>
    </submittedName>
</protein>
<dbReference type="InterPro" id="IPR010323">
    <property type="entry name" value="DUF924"/>
</dbReference>
<name>A0A4Y9TB35_PSEFL</name>
<gene>
    <name evidence="1" type="ORF">E4T65_28280</name>
</gene>
<dbReference type="InterPro" id="IPR011990">
    <property type="entry name" value="TPR-like_helical_dom_sf"/>
</dbReference>
<dbReference type="Gene3D" id="1.25.40.10">
    <property type="entry name" value="Tetratricopeptide repeat domain"/>
    <property type="match status" value="1"/>
</dbReference>
<proteinExistence type="predicted"/>